<protein>
    <submittedName>
        <fullName evidence="2">AAA family ATPase</fullName>
    </submittedName>
</protein>
<dbReference type="AlphaFoldDB" id="A0A2I6S9X1"/>
<keyword evidence="1" id="KW-1133">Transmembrane helix</keyword>
<dbReference type="Proteomes" id="UP000242205">
    <property type="component" value="Chromosome"/>
</dbReference>
<proteinExistence type="predicted"/>
<evidence type="ECO:0000256" key="1">
    <source>
        <dbReference type="SAM" id="Phobius"/>
    </source>
</evidence>
<name>A0A2I6S9X1_9RHOO</name>
<dbReference type="RefSeq" id="WP_102248096.1">
    <property type="nucleotide sequence ID" value="NZ_CP025682.1"/>
</dbReference>
<evidence type="ECO:0000313" key="2">
    <source>
        <dbReference type="EMBL" id="AUN96052.1"/>
    </source>
</evidence>
<feature type="transmembrane region" description="Helical" evidence="1">
    <location>
        <begin position="12"/>
        <end position="32"/>
    </location>
</feature>
<gene>
    <name evidence="2" type="ORF">C0099_14555</name>
</gene>
<dbReference type="Pfam" id="PF05751">
    <property type="entry name" value="FixH"/>
    <property type="match status" value="1"/>
</dbReference>
<keyword evidence="3" id="KW-1185">Reference proteome</keyword>
<keyword evidence="1" id="KW-0472">Membrane</keyword>
<keyword evidence="1" id="KW-0812">Transmembrane</keyword>
<accession>A0A2I6S9X1</accession>
<organism evidence="2 3">
    <name type="scientific">Pseudazoarcus pumilus</name>
    <dbReference type="NCBI Taxonomy" id="2067960"/>
    <lineage>
        <taxon>Bacteria</taxon>
        <taxon>Pseudomonadati</taxon>
        <taxon>Pseudomonadota</taxon>
        <taxon>Betaproteobacteria</taxon>
        <taxon>Rhodocyclales</taxon>
        <taxon>Zoogloeaceae</taxon>
        <taxon>Pseudazoarcus</taxon>
    </lineage>
</organism>
<evidence type="ECO:0000313" key="3">
    <source>
        <dbReference type="Proteomes" id="UP000242205"/>
    </source>
</evidence>
<dbReference type="EMBL" id="CP025682">
    <property type="protein sequence ID" value="AUN96052.1"/>
    <property type="molecule type" value="Genomic_DNA"/>
</dbReference>
<dbReference type="InterPro" id="IPR008620">
    <property type="entry name" value="FixH"/>
</dbReference>
<dbReference type="KEGG" id="atw:C0099_14555"/>
<sequence length="156" mass="16044">MAGNNNTARIIAGLLGLVFLLLILAFVTMALMPRDEVRINAIGPFGPTAGAERGGVRFAGAIHVWEINGHVAIDAARNATVTAHLRGPNGQPPGAGLDLSAAFNRPDGDAAAIPARLRRSGPGVYSGAAALPADGPWQLHLKVPEVTGVMAFTVDP</sequence>
<reference evidence="2 3" key="1">
    <citation type="submission" date="2018-01" db="EMBL/GenBank/DDBJ databases">
        <authorList>
            <person name="Fu G.-Y."/>
        </authorList>
    </citation>
    <scope>NUCLEOTIDE SEQUENCE [LARGE SCALE GENOMIC DNA]</scope>
    <source>
        <strain evidence="2 3">SY39</strain>
    </source>
</reference>
<dbReference type="OrthoDB" id="8527488at2"/>